<dbReference type="RefSeq" id="WP_091198916.1">
    <property type="nucleotide sequence ID" value="NZ_FOKC01000005.1"/>
</dbReference>
<keyword evidence="4" id="KW-1185">Reference proteome</keyword>
<reference evidence="1 4" key="3">
    <citation type="submission" date="2017-12" db="EMBL/GenBank/DDBJ databases">
        <title>Pharmacopeia of the Arctic Ocean.</title>
        <authorList>
            <person name="Collins E."/>
            <person name="Ducluzeau A.-L."/>
        </authorList>
    </citation>
    <scope>NUCLEOTIDE SEQUENCE [LARGE SCALE GENOMIC DNA]</scope>
    <source>
        <strain evidence="1 4">DSM 23325</strain>
    </source>
</reference>
<dbReference type="Proteomes" id="UP000233565">
    <property type="component" value="Unassembled WGS sequence"/>
</dbReference>
<reference evidence="3" key="2">
    <citation type="submission" date="2016-10" db="EMBL/GenBank/DDBJ databases">
        <authorList>
            <person name="Varghese N."/>
            <person name="Submissions S."/>
        </authorList>
    </citation>
    <scope>NUCLEOTIDE SEQUENCE [LARGE SCALE GENOMIC DNA]</scope>
    <source>
        <strain evidence="3">CGMCC 1.10697</strain>
    </source>
</reference>
<gene>
    <name evidence="1" type="ORF">CXG46_16405</name>
    <name evidence="2" type="ORF">SAMN05192575_105108</name>
</gene>
<proteinExistence type="predicted"/>
<dbReference type="STRING" id="748909.SAMN05192575_105108"/>
<dbReference type="OrthoDB" id="5193125at2"/>
<dbReference type="EMBL" id="PJBV01000034">
    <property type="protein sequence ID" value="PKH38330.1"/>
    <property type="molecule type" value="Genomic_DNA"/>
</dbReference>
<evidence type="ECO:0000313" key="4">
    <source>
        <dbReference type="Proteomes" id="UP000233565"/>
    </source>
</evidence>
<evidence type="ECO:0000313" key="3">
    <source>
        <dbReference type="Proteomes" id="UP000199113"/>
    </source>
</evidence>
<dbReference type="AlphaFoldDB" id="A0A1I0ZBV2"/>
<dbReference type="EMBL" id="FOKC01000005">
    <property type="protein sequence ID" value="SFB21703.1"/>
    <property type="molecule type" value="Genomic_DNA"/>
</dbReference>
<evidence type="ECO:0000313" key="2">
    <source>
        <dbReference type="EMBL" id="SFB21703.1"/>
    </source>
</evidence>
<reference evidence="2" key="1">
    <citation type="submission" date="2016-10" db="EMBL/GenBank/DDBJ databases">
        <authorList>
            <person name="de Groot N.N."/>
        </authorList>
    </citation>
    <scope>NUCLEOTIDE SEQUENCE [LARGE SCALE GENOMIC DNA]</scope>
    <source>
        <strain evidence="2">CGMCC 1.10697</strain>
    </source>
</reference>
<name>A0A1I0ZBV2_9ACTN</name>
<sequence>MRLIDELNELHDYYASKINEAVEHDDLLSADQLAQAYETDAVQLMAEREGLTHLLPLPPFGTRESSLRRVVRRLRVTRAA</sequence>
<organism evidence="2 3">
    <name type="scientific">Nocardioides alpinus</name>
    <dbReference type="NCBI Taxonomy" id="748909"/>
    <lineage>
        <taxon>Bacteria</taxon>
        <taxon>Bacillati</taxon>
        <taxon>Actinomycetota</taxon>
        <taxon>Actinomycetes</taxon>
        <taxon>Propionibacteriales</taxon>
        <taxon>Nocardioidaceae</taxon>
        <taxon>Nocardioides</taxon>
    </lineage>
</organism>
<protein>
    <submittedName>
        <fullName evidence="2">Uncharacterized protein</fullName>
    </submittedName>
</protein>
<evidence type="ECO:0000313" key="1">
    <source>
        <dbReference type="EMBL" id="PKH38330.1"/>
    </source>
</evidence>
<accession>A0A1I0ZBV2</accession>
<dbReference type="Proteomes" id="UP000199113">
    <property type="component" value="Unassembled WGS sequence"/>
</dbReference>